<dbReference type="RefSeq" id="WP_147670085.1">
    <property type="nucleotide sequence ID" value="NZ_CP120678.1"/>
</dbReference>
<dbReference type="EMBL" id="CP120678">
    <property type="protein sequence ID" value="WIW70300.1"/>
    <property type="molecule type" value="Genomic_DNA"/>
</dbReference>
<evidence type="ECO:0000313" key="2">
    <source>
        <dbReference type="EMBL" id="WIW70300.1"/>
    </source>
</evidence>
<dbReference type="KEGG" id="sgbi:P3F81_10425"/>
<dbReference type="EMBL" id="CP120678">
    <property type="protein sequence ID" value="WIW70298.1"/>
    <property type="molecule type" value="Genomic_DNA"/>
</dbReference>
<evidence type="ECO:0000313" key="3">
    <source>
        <dbReference type="Proteomes" id="UP001243623"/>
    </source>
</evidence>
<dbReference type="KEGG" id="sgbi:P3F81_10415"/>
<dbReference type="Proteomes" id="UP001243623">
    <property type="component" value="Chromosome"/>
</dbReference>
<reference evidence="2" key="1">
    <citation type="submission" date="2023-03" db="EMBL/GenBank/DDBJ databases">
        <title>Selenobaculum gbiensis gen. nov. sp. nov., a new bacterium isolated from the gut microbiota of IBD patient.</title>
        <authorList>
            <person name="Yeo S."/>
            <person name="Park H."/>
            <person name="Huh C.S."/>
        </authorList>
    </citation>
    <scope>NUCLEOTIDE SEQUENCE</scope>
    <source>
        <strain evidence="2">ICN-92133</strain>
    </source>
</reference>
<gene>
    <name evidence="1" type="ORF">P3F81_10415</name>
    <name evidence="2" type="ORF">P3F81_10425</name>
</gene>
<protein>
    <submittedName>
        <fullName evidence="2">Uncharacterized protein</fullName>
    </submittedName>
</protein>
<accession>A0A9Y2AEW4</accession>
<proteinExistence type="predicted"/>
<evidence type="ECO:0000313" key="1">
    <source>
        <dbReference type="EMBL" id="WIW70298.1"/>
    </source>
</evidence>
<organism evidence="2 3">
    <name type="scientific">Selenobaculum gibii</name>
    <dbReference type="NCBI Taxonomy" id="3054208"/>
    <lineage>
        <taxon>Bacteria</taxon>
        <taxon>Bacillati</taxon>
        <taxon>Bacillota</taxon>
        <taxon>Negativicutes</taxon>
        <taxon>Selenomonadales</taxon>
        <taxon>Selenomonadaceae</taxon>
        <taxon>Selenobaculum</taxon>
    </lineage>
</organism>
<sequence>MEITSGRGRMRIPRPMVNNKGVKDSKICVLYPSICKMKLYFLKGEKNIMEKKNKFEISMKEEERKEKVRKISQMLMEKNKQAYSNLAKR</sequence>
<name>A0A9Y2AEW4_9FIRM</name>
<dbReference type="AlphaFoldDB" id="A0A9Y2AEW4"/>
<keyword evidence="3" id="KW-1185">Reference proteome</keyword>